<dbReference type="GO" id="GO:0015031">
    <property type="term" value="P:protein transport"/>
    <property type="evidence" value="ECO:0007669"/>
    <property type="project" value="UniProtKB-KW"/>
</dbReference>
<gene>
    <name evidence="5" type="ORF">Ciccas_013646</name>
</gene>
<comment type="caution">
    <text evidence="5">The sequence shown here is derived from an EMBL/GenBank/DDBJ whole genome shotgun (WGS) entry which is preliminary data.</text>
</comment>
<evidence type="ECO:0000256" key="2">
    <source>
        <dbReference type="ARBA" id="ARBA00022448"/>
    </source>
</evidence>
<dbReference type="PANTHER" id="PTHR23316">
    <property type="entry name" value="IMPORTIN ALPHA"/>
    <property type="match status" value="1"/>
</dbReference>
<dbReference type="SUPFAM" id="SSF48371">
    <property type="entry name" value="ARM repeat"/>
    <property type="match status" value="1"/>
</dbReference>
<dbReference type="InterPro" id="IPR032413">
    <property type="entry name" value="Arm_3"/>
</dbReference>
<accession>A0ABD2PK38</accession>
<evidence type="ECO:0000256" key="3">
    <source>
        <dbReference type="ARBA" id="ARBA00022927"/>
    </source>
</evidence>
<dbReference type="InterPro" id="IPR000225">
    <property type="entry name" value="Armadillo"/>
</dbReference>
<feature type="non-terminal residue" evidence="5">
    <location>
        <position position="1"/>
    </location>
</feature>
<feature type="region of interest" description="Disordered" evidence="4">
    <location>
        <begin position="194"/>
        <end position="229"/>
    </location>
</feature>
<dbReference type="InterPro" id="IPR016024">
    <property type="entry name" value="ARM-type_fold"/>
</dbReference>
<dbReference type="EMBL" id="JBJKFK010006388">
    <property type="protein sequence ID" value="KAL3307829.1"/>
    <property type="molecule type" value="Genomic_DNA"/>
</dbReference>
<name>A0ABD2PK38_9PLAT</name>
<evidence type="ECO:0000313" key="5">
    <source>
        <dbReference type="EMBL" id="KAL3307829.1"/>
    </source>
</evidence>
<dbReference type="Pfam" id="PF00514">
    <property type="entry name" value="Arm"/>
    <property type="match status" value="2"/>
</dbReference>
<evidence type="ECO:0000256" key="1">
    <source>
        <dbReference type="ARBA" id="ARBA00010394"/>
    </source>
</evidence>
<evidence type="ECO:0000313" key="6">
    <source>
        <dbReference type="Proteomes" id="UP001626550"/>
    </source>
</evidence>
<reference evidence="5 6" key="1">
    <citation type="submission" date="2024-11" db="EMBL/GenBank/DDBJ databases">
        <title>Adaptive evolution of stress response genes in parasites aligns with host niche diversity.</title>
        <authorList>
            <person name="Hahn C."/>
            <person name="Resl P."/>
        </authorList>
    </citation>
    <scope>NUCLEOTIDE SEQUENCE [LARGE SCALE GENOMIC DNA]</scope>
    <source>
        <strain evidence="5">EGGRZ-B1_66</strain>
        <tissue evidence="5">Body</tissue>
    </source>
</reference>
<proteinExistence type="inferred from homology"/>
<dbReference type="AlphaFoldDB" id="A0ABD2PK38"/>
<feature type="compositionally biased region" description="Polar residues" evidence="4">
    <location>
        <begin position="219"/>
        <end position="229"/>
    </location>
</feature>
<protein>
    <submittedName>
        <fullName evidence="5">Uncharacterized protein</fullName>
    </submittedName>
</protein>
<keyword evidence="6" id="KW-1185">Reference proteome</keyword>
<keyword evidence="2" id="KW-0813">Transport</keyword>
<organism evidence="5 6">
    <name type="scientific">Cichlidogyrus casuarinus</name>
    <dbReference type="NCBI Taxonomy" id="1844966"/>
    <lineage>
        <taxon>Eukaryota</taxon>
        <taxon>Metazoa</taxon>
        <taxon>Spiralia</taxon>
        <taxon>Lophotrochozoa</taxon>
        <taxon>Platyhelminthes</taxon>
        <taxon>Monogenea</taxon>
        <taxon>Monopisthocotylea</taxon>
        <taxon>Dactylogyridea</taxon>
        <taxon>Ancyrocephalidae</taxon>
        <taxon>Cichlidogyrus</taxon>
    </lineage>
</organism>
<dbReference type="Gene3D" id="1.25.10.10">
    <property type="entry name" value="Leucine-rich Repeat Variant"/>
    <property type="match status" value="1"/>
</dbReference>
<dbReference type="SMART" id="SM00185">
    <property type="entry name" value="ARM"/>
    <property type="match status" value="3"/>
</dbReference>
<sequence>AAIISPALRAIGNLVIGTDKQTQAVLDCGLLKHVPTLLNNQKSTILKEACWMLSNITAGTQSQISAVIHFNIIPSVLKLLETAEFKVQKEACWAVCNVISGGTGEQYDYLFSQGVLGALTSMLSVNDSKIIGMVMEALEKLFENAKEHDNLETYCLELENCRGLDLVEKLQDHENAEMYSYAYKFIEKYFNDAEEEETDPQESTGSVANNFSQDEEFTFKNTQASNFDF</sequence>
<keyword evidence="3" id="KW-0653">Protein transport</keyword>
<dbReference type="Pfam" id="PF16186">
    <property type="entry name" value="Arm_3"/>
    <property type="match status" value="1"/>
</dbReference>
<feature type="compositionally biased region" description="Polar residues" evidence="4">
    <location>
        <begin position="201"/>
        <end position="212"/>
    </location>
</feature>
<evidence type="ECO:0000256" key="4">
    <source>
        <dbReference type="SAM" id="MobiDB-lite"/>
    </source>
</evidence>
<dbReference type="Proteomes" id="UP001626550">
    <property type="component" value="Unassembled WGS sequence"/>
</dbReference>
<dbReference type="InterPro" id="IPR011989">
    <property type="entry name" value="ARM-like"/>
</dbReference>
<comment type="similarity">
    <text evidence="1">Belongs to the importin alpha family.</text>
</comment>